<feature type="active site" description="O-(3'-phospho-DNA)-tyrosine intermediate" evidence="11">
    <location>
        <position position="293"/>
    </location>
</feature>
<dbReference type="SUPFAM" id="SSF56349">
    <property type="entry name" value="DNA breaking-rejoining enzymes"/>
    <property type="match status" value="1"/>
</dbReference>
<dbReference type="GO" id="GO:0003677">
    <property type="term" value="F:DNA binding"/>
    <property type="evidence" value="ECO:0007669"/>
    <property type="project" value="UniProtKB-UniRule"/>
</dbReference>
<dbReference type="EMBL" id="CP031124">
    <property type="protein sequence ID" value="AXF84324.1"/>
    <property type="molecule type" value="Genomic_DNA"/>
</dbReference>
<dbReference type="InterPro" id="IPR011010">
    <property type="entry name" value="DNA_brk_join_enz"/>
</dbReference>
<keyword evidence="4 11" id="KW-0963">Cytoplasm</keyword>
<evidence type="ECO:0000256" key="3">
    <source>
        <dbReference type="ARBA" id="ARBA00015810"/>
    </source>
</evidence>
<accession>A0A345D7I6</accession>
<keyword evidence="10 11" id="KW-0131">Cell cycle</keyword>
<dbReference type="GO" id="GO:0005737">
    <property type="term" value="C:cytoplasm"/>
    <property type="evidence" value="ECO:0007669"/>
    <property type="project" value="UniProtKB-SubCell"/>
</dbReference>
<evidence type="ECO:0000256" key="2">
    <source>
        <dbReference type="ARBA" id="ARBA00010450"/>
    </source>
</evidence>
<dbReference type="Gene3D" id="1.10.443.10">
    <property type="entry name" value="Intergrase catalytic core"/>
    <property type="match status" value="1"/>
</dbReference>
<gene>
    <name evidence="14" type="primary">xerD_2</name>
    <name evidence="11" type="synonym">xerD</name>
    <name evidence="14" type="ORF">DTO96_100021</name>
</gene>
<dbReference type="PROSITE" id="PS51898">
    <property type="entry name" value="TYR_RECOMBINASE"/>
    <property type="match status" value="1"/>
</dbReference>
<dbReference type="OrthoDB" id="9801717at2"/>
<name>A0A345D7I6_9BURK</name>
<feature type="active site" evidence="11">
    <location>
        <position position="162"/>
    </location>
</feature>
<evidence type="ECO:0000256" key="11">
    <source>
        <dbReference type="HAMAP-Rule" id="MF_01807"/>
    </source>
</evidence>
<keyword evidence="15" id="KW-1185">Reference proteome</keyword>
<dbReference type="InterPro" id="IPR011932">
    <property type="entry name" value="Recomb_XerD"/>
</dbReference>
<organism evidence="14 15">
    <name type="scientific">Ephemeroptericola cinctiostellae</name>
    <dbReference type="NCBI Taxonomy" id="2268024"/>
    <lineage>
        <taxon>Bacteria</taxon>
        <taxon>Pseudomonadati</taxon>
        <taxon>Pseudomonadota</taxon>
        <taxon>Betaproteobacteria</taxon>
        <taxon>Burkholderiales</taxon>
        <taxon>Burkholderiaceae</taxon>
        <taxon>Ephemeroptericola</taxon>
    </lineage>
</organism>
<dbReference type="GO" id="GO:0007059">
    <property type="term" value="P:chromosome segregation"/>
    <property type="evidence" value="ECO:0007669"/>
    <property type="project" value="UniProtKB-UniRule"/>
</dbReference>
<evidence type="ECO:0000256" key="1">
    <source>
        <dbReference type="ARBA" id="ARBA00004496"/>
    </source>
</evidence>
<dbReference type="GO" id="GO:0051301">
    <property type="term" value="P:cell division"/>
    <property type="evidence" value="ECO:0007669"/>
    <property type="project" value="UniProtKB-KW"/>
</dbReference>
<dbReference type="InterPro" id="IPR004107">
    <property type="entry name" value="Integrase_SAM-like_N"/>
</dbReference>
<evidence type="ECO:0000259" key="12">
    <source>
        <dbReference type="PROSITE" id="PS51898"/>
    </source>
</evidence>
<dbReference type="Pfam" id="PF02899">
    <property type="entry name" value="Phage_int_SAM_1"/>
    <property type="match status" value="1"/>
</dbReference>
<dbReference type="KEGG" id="hyf:DTO96_100021"/>
<dbReference type="InterPro" id="IPR010998">
    <property type="entry name" value="Integrase_recombinase_N"/>
</dbReference>
<evidence type="ECO:0000256" key="10">
    <source>
        <dbReference type="ARBA" id="ARBA00023306"/>
    </source>
</evidence>
<dbReference type="CDD" id="cd00798">
    <property type="entry name" value="INT_XerDC_C"/>
    <property type="match status" value="1"/>
</dbReference>
<evidence type="ECO:0000256" key="6">
    <source>
        <dbReference type="ARBA" id="ARBA00022829"/>
    </source>
</evidence>
<dbReference type="HAMAP" id="MF_01807">
    <property type="entry name" value="Recomb_XerD"/>
    <property type="match status" value="1"/>
</dbReference>
<dbReference type="InterPro" id="IPR050090">
    <property type="entry name" value="Tyrosine_recombinase_XerCD"/>
</dbReference>
<dbReference type="InterPro" id="IPR013762">
    <property type="entry name" value="Integrase-like_cat_sf"/>
</dbReference>
<evidence type="ECO:0000256" key="7">
    <source>
        <dbReference type="ARBA" id="ARBA00022908"/>
    </source>
</evidence>
<reference evidence="15" key="1">
    <citation type="submission" date="2018-07" db="EMBL/GenBank/DDBJ databases">
        <authorList>
            <person name="Kim H."/>
        </authorList>
    </citation>
    <scope>NUCLEOTIDE SEQUENCE [LARGE SCALE GENOMIC DNA]</scope>
    <source>
        <strain evidence="15">F02</strain>
    </source>
</reference>
<evidence type="ECO:0000256" key="4">
    <source>
        <dbReference type="ARBA" id="ARBA00022490"/>
    </source>
</evidence>
<keyword evidence="9 11" id="KW-0233">DNA recombination</keyword>
<dbReference type="Gene3D" id="1.10.150.130">
    <property type="match status" value="1"/>
</dbReference>
<keyword evidence="5 11" id="KW-0132">Cell division</keyword>
<sequence length="312" mass="34673">MVVIKKTVEENASEHADDALIDLFTSALWLADGLSKNTLMAYSRDVLLLSKCLREAGLSLLNAEQSDIEAYLASVFREGVIKKSTSSNRKIASFRRFYAWAQESNLIERDPCVQLLLGKMAARLPKSLSEAQIETLLHAPDDSLLGLRNRAMLELMYASGLRVTELVGMRMLDVSLTDGVLRITGKGNKTRLVPFGQEANEHLKSYLNQARASLLKGKTCDEVFVTARGSAMSRQMFWHVVKDCALKVGIPTSLISPHTLRHAFATHLLNHGADLRVVQLLLGHVDIGTTQIYTHVAQERLKLLHAEHHPRG</sequence>
<dbReference type="PROSITE" id="PS51900">
    <property type="entry name" value="CB"/>
    <property type="match status" value="1"/>
</dbReference>
<dbReference type="AlphaFoldDB" id="A0A345D7I6"/>
<dbReference type="NCBIfam" id="TIGR02225">
    <property type="entry name" value="recomb_XerD"/>
    <property type="match status" value="1"/>
</dbReference>
<comment type="subunit">
    <text evidence="11">Forms a cyclic heterotetrameric complex composed of two molecules of XerC and two molecules of XerD.</text>
</comment>
<dbReference type="HAMAP" id="MF_01808">
    <property type="entry name" value="Recomb_XerC_XerD"/>
    <property type="match status" value="1"/>
</dbReference>
<keyword evidence="7 11" id="KW-0229">DNA integration</keyword>
<evidence type="ECO:0000313" key="14">
    <source>
        <dbReference type="EMBL" id="AXF84324.1"/>
    </source>
</evidence>
<proteinExistence type="inferred from homology"/>
<evidence type="ECO:0000256" key="8">
    <source>
        <dbReference type="ARBA" id="ARBA00023125"/>
    </source>
</evidence>
<feature type="active site" evidence="11">
    <location>
        <position position="258"/>
    </location>
</feature>
<dbReference type="InterPro" id="IPR002104">
    <property type="entry name" value="Integrase_catalytic"/>
</dbReference>
<comment type="subcellular location">
    <subcellularLocation>
        <location evidence="1 11">Cytoplasm</location>
    </subcellularLocation>
</comment>
<dbReference type="GO" id="GO:0006313">
    <property type="term" value="P:DNA transposition"/>
    <property type="evidence" value="ECO:0007669"/>
    <property type="project" value="UniProtKB-UniRule"/>
</dbReference>
<dbReference type="PANTHER" id="PTHR30349">
    <property type="entry name" value="PHAGE INTEGRASE-RELATED"/>
    <property type="match status" value="1"/>
</dbReference>
<feature type="domain" description="Core-binding (CB)" evidence="13">
    <location>
        <begin position="15"/>
        <end position="102"/>
    </location>
</feature>
<dbReference type="Pfam" id="PF00589">
    <property type="entry name" value="Phage_integrase"/>
    <property type="match status" value="1"/>
</dbReference>
<evidence type="ECO:0000313" key="15">
    <source>
        <dbReference type="Proteomes" id="UP000252182"/>
    </source>
</evidence>
<feature type="active site" evidence="11">
    <location>
        <position position="186"/>
    </location>
</feature>
<dbReference type="SUPFAM" id="SSF47823">
    <property type="entry name" value="lambda integrase-like, N-terminal domain"/>
    <property type="match status" value="1"/>
</dbReference>
<dbReference type="NCBIfam" id="NF001399">
    <property type="entry name" value="PRK00283.1"/>
    <property type="match status" value="1"/>
</dbReference>
<feature type="domain" description="Tyr recombinase" evidence="12">
    <location>
        <begin position="123"/>
        <end position="306"/>
    </location>
</feature>
<keyword evidence="8 11" id="KW-0238">DNA-binding</keyword>
<evidence type="ECO:0000259" key="13">
    <source>
        <dbReference type="PROSITE" id="PS51900"/>
    </source>
</evidence>
<dbReference type="InterPro" id="IPR044068">
    <property type="entry name" value="CB"/>
</dbReference>
<protein>
    <recommendedName>
        <fullName evidence="3 11">Tyrosine recombinase XerD</fullName>
    </recommendedName>
</protein>
<comment type="similarity">
    <text evidence="2 11">Belongs to the 'phage' integrase family. XerD subfamily.</text>
</comment>
<evidence type="ECO:0000256" key="5">
    <source>
        <dbReference type="ARBA" id="ARBA00022618"/>
    </source>
</evidence>
<evidence type="ECO:0000256" key="9">
    <source>
        <dbReference type="ARBA" id="ARBA00023172"/>
    </source>
</evidence>
<dbReference type="Proteomes" id="UP000252182">
    <property type="component" value="Chromosome"/>
</dbReference>
<feature type="active site" evidence="11">
    <location>
        <position position="284"/>
    </location>
</feature>
<feature type="active site" evidence="11">
    <location>
        <position position="261"/>
    </location>
</feature>
<keyword evidence="6 11" id="KW-0159">Chromosome partition</keyword>
<dbReference type="RefSeq" id="WP_114561645.1">
    <property type="nucleotide sequence ID" value="NZ_CP031124.1"/>
</dbReference>
<dbReference type="GO" id="GO:0009037">
    <property type="term" value="F:tyrosine-based site-specific recombinase activity"/>
    <property type="evidence" value="ECO:0007669"/>
    <property type="project" value="UniProtKB-UniRule"/>
</dbReference>
<dbReference type="InterPro" id="IPR023009">
    <property type="entry name" value="Tyrosine_recombinase_XerC/XerD"/>
</dbReference>
<comment type="function">
    <text evidence="11">Site-specific tyrosine recombinase, which acts by catalyzing the cutting and rejoining of the recombining DNA molecules. The XerC-XerD complex is essential to convert dimers of the bacterial chromosome into monomers to permit their segregation at cell division. It also contributes to the segregational stability of plasmids.</text>
</comment>
<dbReference type="PANTHER" id="PTHR30349:SF90">
    <property type="entry name" value="TYROSINE RECOMBINASE XERD"/>
    <property type="match status" value="1"/>
</dbReference>